<dbReference type="NCBIfam" id="TIGR03827">
    <property type="entry name" value="GNAT_ablB"/>
    <property type="match status" value="1"/>
</dbReference>
<accession>A0ABY4EYX4</accession>
<dbReference type="Proteomes" id="UP000831782">
    <property type="component" value="Chromosome"/>
</dbReference>
<evidence type="ECO:0000259" key="1">
    <source>
        <dbReference type="PROSITE" id="PS51186"/>
    </source>
</evidence>
<evidence type="ECO:0000313" key="2">
    <source>
        <dbReference type="EMBL" id="UOQ49052.1"/>
    </source>
</evidence>
<sequence>MKSLLRLNNGISLSKENLHIEPVNQRVKVYDLPKSQYVDYLIEYLIKKGLENRCDKLIFFAKREQTTLMEDRFFEFEGIIKGFFNGKDAYIYALFLDDNQSVKEEAGLEKNIIEATTRASVLTEKNICQEEYKIRWAKPIDRFKMAKLYGEVFESYPTPMNDPDFILQMMKNDVYFSVAEHRGDIVSACSGDVMPAFNAAEFTDCATLEEHREKGLLLHQAIKIINLLKEKKIKTVFSYSRSVSIGMNLINAKLGFTYGGRMMRNSNIAGRLENMNIWFRNLS</sequence>
<keyword evidence="3" id="KW-1185">Reference proteome</keyword>
<dbReference type="Gene3D" id="3.40.630.30">
    <property type="match status" value="1"/>
</dbReference>
<dbReference type="InterPro" id="IPR000182">
    <property type="entry name" value="GNAT_dom"/>
</dbReference>
<dbReference type="RefSeq" id="WP_244720517.1">
    <property type="nucleotide sequence ID" value="NZ_CP095072.1"/>
</dbReference>
<dbReference type="SUPFAM" id="SSF55729">
    <property type="entry name" value="Acyl-CoA N-acyltransferases (Nat)"/>
    <property type="match status" value="1"/>
</dbReference>
<dbReference type="InterPro" id="IPR016181">
    <property type="entry name" value="Acyl_CoA_acyltransferase"/>
</dbReference>
<dbReference type="EMBL" id="CP095072">
    <property type="protein sequence ID" value="UOQ49052.1"/>
    <property type="molecule type" value="Genomic_DNA"/>
</dbReference>
<organism evidence="2 3">
    <name type="scientific">Gracilibacillus caseinilyticus</name>
    <dbReference type="NCBI Taxonomy" id="2932256"/>
    <lineage>
        <taxon>Bacteria</taxon>
        <taxon>Bacillati</taxon>
        <taxon>Bacillota</taxon>
        <taxon>Bacilli</taxon>
        <taxon>Bacillales</taxon>
        <taxon>Bacillaceae</taxon>
        <taxon>Gracilibacillus</taxon>
    </lineage>
</organism>
<feature type="domain" description="N-acetyltransferase" evidence="1">
    <location>
        <begin position="132"/>
        <end position="277"/>
    </location>
</feature>
<evidence type="ECO:0000313" key="3">
    <source>
        <dbReference type="Proteomes" id="UP000831782"/>
    </source>
</evidence>
<reference evidence="2 3" key="1">
    <citation type="submission" date="2022-04" db="EMBL/GenBank/DDBJ databases">
        <title>Gracilibacillus sp. isolated from saltern.</title>
        <authorList>
            <person name="Won M."/>
            <person name="Lee C.-M."/>
            <person name="Woen H.-Y."/>
            <person name="Kwon S.-W."/>
        </authorList>
    </citation>
    <scope>NUCLEOTIDE SEQUENCE [LARGE SCALE GENOMIC DNA]</scope>
    <source>
        <strain evidence="2 3">SSWR10-1</strain>
    </source>
</reference>
<protein>
    <submittedName>
        <fullName evidence="2">Beta-lysine N-acetyltransferase</fullName>
    </submittedName>
</protein>
<name>A0ABY4EYX4_9BACI</name>
<gene>
    <name evidence="2" type="primary">ablB</name>
    <name evidence="2" type="ORF">MUN88_02620</name>
</gene>
<dbReference type="InterPro" id="IPR022525">
    <property type="entry name" value="GNAT_AblB"/>
</dbReference>
<proteinExistence type="predicted"/>
<dbReference type="PROSITE" id="PS51186">
    <property type="entry name" value="GNAT"/>
    <property type="match status" value="1"/>
</dbReference>